<dbReference type="GO" id="GO:0032259">
    <property type="term" value="P:methylation"/>
    <property type="evidence" value="ECO:0007669"/>
    <property type="project" value="UniProtKB-KW"/>
</dbReference>
<feature type="transmembrane region" description="Helical" evidence="5">
    <location>
        <begin position="26"/>
        <end position="45"/>
    </location>
</feature>
<keyword evidence="5" id="KW-1133">Transmembrane helix</keyword>
<evidence type="ECO:0000256" key="2">
    <source>
        <dbReference type="ARBA" id="ARBA00022603"/>
    </source>
</evidence>
<keyword evidence="3" id="KW-0808">Transferase</keyword>
<dbReference type="EMBL" id="JAMWBK010000010">
    <property type="protein sequence ID" value="KAJ8901692.1"/>
    <property type="molecule type" value="Genomic_DNA"/>
</dbReference>
<dbReference type="SUPFAM" id="SSF53335">
    <property type="entry name" value="S-adenosyl-L-methionine-dependent methyltransferases"/>
    <property type="match status" value="1"/>
</dbReference>
<name>A0AAV8UKA9_9RHOD</name>
<protein>
    <submittedName>
        <fullName evidence="6">Uncharacterized protein</fullName>
    </submittedName>
</protein>
<evidence type="ECO:0000313" key="6">
    <source>
        <dbReference type="EMBL" id="KAJ8901692.1"/>
    </source>
</evidence>
<evidence type="ECO:0000256" key="1">
    <source>
        <dbReference type="ARBA" id="ARBA00010633"/>
    </source>
</evidence>
<comment type="caution">
    <text evidence="6">The sequence shown here is derived from an EMBL/GenBank/DDBJ whole genome shotgun (WGS) entry which is preliminary data.</text>
</comment>
<comment type="similarity">
    <text evidence="1">Belongs to the ANT/ATPSC lysine N-methyltransferase family.</text>
</comment>
<dbReference type="InterPro" id="IPR026170">
    <property type="entry name" value="FAM173A/B"/>
</dbReference>
<keyword evidence="7" id="KW-1185">Reference proteome</keyword>
<dbReference type="GO" id="GO:1905706">
    <property type="term" value="P:regulation of mitochondrial ATP synthesis coupled proton transport"/>
    <property type="evidence" value="ECO:0007669"/>
    <property type="project" value="TreeGrafter"/>
</dbReference>
<organism evidence="6 7">
    <name type="scientific">Rhodosorus marinus</name>
    <dbReference type="NCBI Taxonomy" id="101924"/>
    <lineage>
        <taxon>Eukaryota</taxon>
        <taxon>Rhodophyta</taxon>
        <taxon>Stylonematophyceae</taxon>
        <taxon>Stylonematales</taxon>
        <taxon>Stylonemataceae</taxon>
        <taxon>Rhodosorus</taxon>
    </lineage>
</organism>
<evidence type="ECO:0000256" key="5">
    <source>
        <dbReference type="SAM" id="Phobius"/>
    </source>
</evidence>
<accession>A0AAV8UKA9</accession>
<gene>
    <name evidence="6" type="ORF">NDN08_003898</name>
</gene>
<keyword evidence="5" id="KW-0472">Membrane</keyword>
<keyword evidence="4" id="KW-0949">S-adenosyl-L-methionine</keyword>
<dbReference type="GO" id="GO:0005739">
    <property type="term" value="C:mitochondrion"/>
    <property type="evidence" value="ECO:0007669"/>
    <property type="project" value="TreeGrafter"/>
</dbReference>
<reference evidence="6 7" key="1">
    <citation type="journal article" date="2023" name="Nat. Commun.">
        <title>Origin of minicircular mitochondrial genomes in red algae.</title>
        <authorList>
            <person name="Lee Y."/>
            <person name="Cho C.H."/>
            <person name="Lee Y.M."/>
            <person name="Park S.I."/>
            <person name="Yang J.H."/>
            <person name="West J.A."/>
            <person name="Bhattacharya D."/>
            <person name="Yoon H.S."/>
        </authorList>
    </citation>
    <scope>NUCLEOTIDE SEQUENCE [LARGE SCALE GENOMIC DNA]</scope>
    <source>
        <strain evidence="6 7">CCMP1338</strain>
        <tissue evidence="6">Whole cell</tissue>
    </source>
</reference>
<dbReference type="AlphaFoldDB" id="A0AAV8UKA9"/>
<evidence type="ECO:0000313" key="7">
    <source>
        <dbReference type="Proteomes" id="UP001157974"/>
    </source>
</evidence>
<dbReference type="Proteomes" id="UP001157974">
    <property type="component" value="Unassembled WGS sequence"/>
</dbReference>
<dbReference type="PANTHER" id="PTHR13610:SF9">
    <property type="entry name" value="FI06469P"/>
    <property type="match status" value="1"/>
</dbReference>
<dbReference type="GO" id="GO:0016279">
    <property type="term" value="F:protein-lysine N-methyltransferase activity"/>
    <property type="evidence" value="ECO:0007669"/>
    <property type="project" value="InterPro"/>
</dbReference>
<proteinExistence type="inferred from homology"/>
<evidence type="ECO:0000256" key="3">
    <source>
        <dbReference type="ARBA" id="ARBA00022679"/>
    </source>
</evidence>
<dbReference type="Gene3D" id="3.40.50.150">
    <property type="entry name" value="Vaccinia Virus protein VP39"/>
    <property type="match status" value="1"/>
</dbReference>
<evidence type="ECO:0000256" key="4">
    <source>
        <dbReference type="ARBA" id="ARBA00022691"/>
    </source>
</evidence>
<dbReference type="PANTHER" id="PTHR13610">
    <property type="entry name" value="METHYLTRANSFERASE DOMAIN-CONTAINING PROTEIN"/>
    <property type="match status" value="1"/>
</dbReference>
<keyword evidence="2" id="KW-0489">Methyltransferase</keyword>
<keyword evidence="5" id="KW-0812">Transmembrane</keyword>
<dbReference type="InterPro" id="IPR029063">
    <property type="entry name" value="SAM-dependent_MTases_sf"/>
</dbReference>
<sequence length="245" mass="27820">MEDGVGATAKKQETSPEARSWNRFKPVLICAGFVGGIGVLLWPFVSPGLRRYDDLNTQALGVNYRACPLLKFKKMFYHRHALPYIPATDKQLSDAMELTRLGLARLKPSNRQIRAVDLGSGDGRVVLAAVRSNPVLGFGFELNRWLVLYSKLVAWRTGLRTRATFKTADIWKVNLADFDVVYMFLGSEMMKEIERKLDREVTRNQMVVTNRFDLPRWKPRERMGLATLYLSSDQDHVVGVSKPDG</sequence>